<proteinExistence type="predicted"/>
<evidence type="ECO:0000313" key="2">
    <source>
        <dbReference type="Proteomes" id="UP000195442"/>
    </source>
</evidence>
<dbReference type="Proteomes" id="UP000195442">
    <property type="component" value="Unassembled WGS sequence"/>
</dbReference>
<dbReference type="EMBL" id="FUKJ01000021">
    <property type="protein sequence ID" value="SJM89456.1"/>
    <property type="molecule type" value="Genomic_DNA"/>
</dbReference>
<gene>
    <name evidence="1" type="ORF">CRENPOLYSF2_1170002</name>
</gene>
<dbReference type="RefSeq" id="WP_087145642.1">
    <property type="nucleotide sequence ID" value="NZ_FUKJ01000021.1"/>
</dbReference>
<reference evidence="2" key="1">
    <citation type="submission" date="2017-02" db="EMBL/GenBank/DDBJ databases">
        <authorList>
            <person name="Daims H."/>
        </authorList>
    </citation>
    <scope>NUCLEOTIDE SEQUENCE [LARGE SCALE GENOMIC DNA]</scope>
</reference>
<keyword evidence="2" id="KW-1185">Reference proteome</keyword>
<organism evidence="1 2">
    <name type="scientific">Crenothrix polyspora</name>
    <dbReference type="NCBI Taxonomy" id="360316"/>
    <lineage>
        <taxon>Bacteria</taxon>
        <taxon>Pseudomonadati</taxon>
        <taxon>Pseudomonadota</taxon>
        <taxon>Gammaproteobacteria</taxon>
        <taxon>Methylococcales</taxon>
        <taxon>Crenotrichaceae</taxon>
        <taxon>Crenothrix</taxon>
    </lineage>
</organism>
<dbReference type="AlphaFoldDB" id="A0A1R4GZS8"/>
<evidence type="ECO:0000313" key="1">
    <source>
        <dbReference type="EMBL" id="SJM89456.1"/>
    </source>
</evidence>
<accession>A0A1R4GZS8</accession>
<dbReference type="OrthoDB" id="2082036at2"/>
<protein>
    <submittedName>
        <fullName evidence="1">Uncharacterized protein</fullName>
    </submittedName>
</protein>
<name>A0A1R4GZS8_9GAMM</name>
<sequence length="211" mass="24014">MKTFQNLYIDLNGYVLDTFIEQLTKNCGKSWKRAFEREENARYFNEKAFAFEYIGGNGLPNAGLTLFEKEPSIWYVPNIVPIESGQLNVDEYNKILVDFKASLVDSAIQNTSIKVELTKDQVFLEDIVGKEAADALKRFSVAANKSSGNSHPCDKKRWFEFLVLAQKSGKNLYPNILESTLIEQGWSGEWAHDLALEFEHDQELLDFVSGV</sequence>